<dbReference type="SUPFAM" id="SSF52821">
    <property type="entry name" value="Rhodanese/Cell cycle control phosphatase"/>
    <property type="match status" value="2"/>
</dbReference>
<proteinExistence type="predicted"/>
<dbReference type="PROSITE" id="PS50206">
    <property type="entry name" value="RHODANESE_3"/>
    <property type="match status" value="2"/>
</dbReference>
<name>A0A6H1UGF1_9GAMM</name>
<dbReference type="CDD" id="cd01448">
    <property type="entry name" value="TST_Repeat_1"/>
    <property type="match status" value="1"/>
</dbReference>
<keyword evidence="5" id="KW-1185">Reference proteome</keyword>
<evidence type="ECO:0000256" key="2">
    <source>
        <dbReference type="ARBA" id="ARBA00022737"/>
    </source>
</evidence>
<dbReference type="PANTHER" id="PTHR11364">
    <property type="entry name" value="THIOSULFATE SULFERTANSFERASE"/>
    <property type="match status" value="1"/>
</dbReference>
<dbReference type="Pfam" id="PF00581">
    <property type="entry name" value="Rhodanese"/>
    <property type="match status" value="2"/>
</dbReference>
<feature type="domain" description="Rhodanese" evidence="3">
    <location>
        <begin position="21"/>
        <end position="138"/>
    </location>
</feature>
<dbReference type="RefSeq" id="WP_168661787.1">
    <property type="nucleotide sequence ID" value="NZ_CP051180.1"/>
</dbReference>
<gene>
    <name evidence="4" type="ORF">HER31_15175</name>
</gene>
<accession>A0A6H1UGF1</accession>
<feature type="domain" description="Rhodanese" evidence="3">
    <location>
        <begin position="169"/>
        <end position="282"/>
    </location>
</feature>
<evidence type="ECO:0000259" key="3">
    <source>
        <dbReference type="PROSITE" id="PS50206"/>
    </source>
</evidence>
<evidence type="ECO:0000313" key="5">
    <source>
        <dbReference type="Proteomes" id="UP000501602"/>
    </source>
</evidence>
<organism evidence="4 5">
    <name type="scientific">Ferrimonas lipolytica</name>
    <dbReference type="NCBI Taxonomy" id="2724191"/>
    <lineage>
        <taxon>Bacteria</taxon>
        <taxon>Pseudomonadati</taxon>
        <taxon>Pseudomonadota</taxon>
        <taxon>Gammaproteobacteria</taxon>
        <taxon>Alteromonadales</taxon>
        <taxon>Ferrimonadaceae</taxon>
        <taxon>Ferrimonas</taxon>
    </lineage>
</organism>
<evidence type="ECO:0000313" key="4">
    <source>
        <dbReference type="EMBL" id="QIZ78124.1"/>
    </source>
</evidence>
<reference evidence="4 5" key="1">
    <citation type="submission" date="2020-04" db="EMBL/GenBank/DDBJ databases">
        <title>Ferrimonas sp. S7 isolated from sea water.</title>
        <authorList>
            <person name="Bae S.S."/>
            <person name="Baek K."/>
        </authorList>
    </citation>
    <scope>NUCLEOTIDE SEQUENCE [LARGE SCALE GENOMIC DNA]</scope>
    <source>
        <strain evidence="4 5">S7</strain>
    </source>
</reference>
<dbReference type="InterPro" id="IPR045078">
    <property type="entry name" value="TST/MPST-like"/>
</dbReference>
<evidence type="ECO:0000256" key="1">
    <source>
        <dbReference type="ARBA" id="ARBA00022679"/>
    </source>
</evidence>
<dbReference type="GO" id="GO:0004792">
    <property type="term" value="F:thiosulfate-cyanide sulfurtransferase activity"/>
    <property type="evidence" value="ECO:0007669"/>
    <property type="project" value="TreeGrafter"/>
</dbReference>
<dbReference type="Gene3D" id="3.40.250.10">
    <property type="entry name" value="Rhodanese-like domain"/>
    <property type="match status" value="2"/>
</dbReference>
<dbReference type="PANTHER" id="PTHR11364:SF27">
    <property type="entry name" value="SULFURTRANSFERASE"/>
    <property type="match status" value="1"/>
</dbReference>
<dbReference type="SMART" id="SM00450">
    <property type="entry name" value="RHOD"/>
    <property type="match status" value="2"/>
</dbReference>
<protein>
    <submittedName>
        <fullName evidence="4">Sulfurtransferase</fullName>
    </submittedName>
</protein>
<dbReference type="InterPro" id="IPR001763">
    <property type="entry name" value="Rhodanese-like_dom"/>
</dbReference>
<dbReference type="AlphaFoldDB" id="A0A6H1UGF1"/>
<keyword evidence="2" id="KW-0677">Repeat</keyword>
<dbReference type="Proteomes" id="UP000501602">
    <property type="component" value="Chromosome"/>
</dbReference>
<sequence>MSALKLKTNVVTAKWLSERLHNPQLVLLDASWHMQGSGRDGLTEYVEQHIAQAHFFDFDNEIAADSELPHMLPDAAKFEQAVRQFGINNDSIIVVYDSHGLFTAARVWWMFKAMGHDKVAVLNGGLPAWLAIDGELAAGNAPAVKPGLFIAKYQPQRVADKREVQLSLNAAGRVIVDSRGKARFSGVEADPNPQVASGHMPGAINLHYASLIESGKLVPPFILHQQFVDAGIDGNSRHIYSCGSGVTACIVALAAAEIGVQNWAVYDGSWSEWGSAADTVKVID</sequence>
<keyword evidence="1 4" id="KW-0808">Transferase</keyword>
<dbReference type="InterPro" id="IPR036873">
    <property type="entry name" value="Rhodanese-like_dom_sf"/>
</dbReference>
<dbReference type="KEGG" id="fes:HER31_15175"/>
<dbReference type="EMBL" id="CP051180">
    <property type="protein sequence ID" value="QIZ78124.1"/>
    <property type="molecule type" value="Genomic_DNA"/>
</dbReference>
<dbReference type="CDD" id="cd01449">
    <property type="entry name" value="TST_Repeat_2"/>
    <property type="match status" value="1"/>
</dbReference>